<dbReference type="AlphaFoldDB" id="A0A4D4M2E9"/>
<gene>
    <name evidence="1" type="ORF">SAV14893_052900</name>
</gene>
<evidence type="ECO:0000313" key="2">
    <source>
        <dbReference type="Proteomes" id="UP000302139"/>
    </source>
</evidence>
<organism evidence="1 2">
    <name type="scientific">Streptomyces avermitilis</name>
    <dbReference type="NCBI Taxonomy" id="33903"/>
    <lineage>
        <taxon>Bacteria</taxon>
        <taxon>Bacillati</taxon>
        <taxon>Actinomycetota</taxon>
        <taxon>Actinomycetes</taxon>
        <taxon>Kitasatosporales</taxon>
        <taxon>Streptomycetaceae</taxon>
        <taxon>Streptomyces</taxon>
    </lineage>
</organism>
<comment type="caution">
    <text evidence="1">The sequence shown here is derived from an EMBL/GenBank/DDBJ whole genome shotgun (WGS) entry which is preliminary data.</text>
</comment>
<proteinExistence type="predicted"/>
<name>A0A4D4M2E9_STRAX</name>
<evidence type="ECO:0000313" key="1">
    <source>
        <dbReference type="EMBL" id="GDY65897.1"/>
    </source>
</evidence>
<dbReference type="Proteomes" id="UP000302139">
    <property type="component" value="Unassembled WGS sequence"/>
</dbReference>
<dbReference type="EMBL" id="BJHX01000001">
    <property type="protein sequence ID" value="GDY65897.1"/>
    <property type="molecule type" value="Genomic_DNA"/>
</dbReference>
<sequence length="71" mass="7699">MGDLHDALGETEDGFLVLVVKPVEFDQTVESLGRVTVPEGGVVHVYVPYGVGELAVFDVCPQGRHDRGHRP</sequence>
<protein>
    <submittedName>
        <fullName evidence="1">Uncharacterized protein</fullName>
    </submittedName>
</protein>
<reference evidence="1 2" key="1">
    <citation type="submission" date="2019-04" db="EMBL/GenBank/DDBJ databases">
        <title>Draft genome sequences of Streptomyces avermitilis NBRC 14893.</title>
        <authorList>
            <person name="Komaki H."/>
            <person name="Tamura T."/>
            <person name="Hosoyama A."/>
        </authorList>
    </citation>
    <scope>NUCLEOTIDE SEQUENCE [LARGE SCALE GENOMIC DNA]</scope>
    <source>
        <strain evidence="1 2">NBRC 14893</strain>
    </source>
</reference>
<accession>A0A4D4M2E9</accession>